<name>A0A1G4MA35_LACFM</name>
<protein>
    <submittedName>
        <fullName evidence="3">LAFE_0C07074g1_1</fullName>
    </submittedName>
</protein>
<dbReference type="EMBL" id="LT598485">
    <property type="protein sequence ID" value="SCW00568.1"/>
    <property type="molecule type" value="Genomic_DNA"/>
</dbReference>
<dbReference type="OMA" id="WHWLRFN"/>
<dbReference type="OrthoDB" id="3766782at2759"/>
<dbReference type="STRING" id="4955.A0A1G4MA35"/>
<evidence type="ECO:0000313" key="4">
    <source>
        <dbReference type="Proteomes" id="UP000190831"/>
    </source>
</evidence>
<dbReference type="Pfam" id="PF04648">
    <property type="entry name" value="MF_alpha"/>
    <property type="match status" value="2"/>
</dbReference>
<proteinExistence type="predicted"/>
<feature type="signal peptide" evidence="1">
    <location>
        <begin position="1"/>
        <end position="18"/>
    </location>
</feature>
<reference evidence="3 4" key="1">
    <citation type="submission" date="2016-03" db="EMBL/GenBank/DDBJ databases">
        <authorList>
            <person name="Devillers H."/>
        </authorList>
    </citation>
    <scope>NUCLEOTIDE SEQUENCE [LARGE SCALE GENOMIC DNA]</scope>
    <source>
        <strain evidence="3">CBS 6772</strain>
    </source>
</reference>
<dbReference type="InterPro" id="IPR006742">
    <property type="entry name" value="Mating_factor_alpha_C"/>
</dbReference>
<dbReference type="GO" id="GO:0007618">
    <property type="term" value="P:mating"/>
    <property type="evidence" value="ECO:0007669"/>
    <property type="project" value="InterPro"/>
</dbReference>
<dbReference type="InterPro" id="IPR008675">
    <property type="entry name" value="Mating_factor_alpha_N"/>
</dbReference>
<feature type="chain" id="PRO_5009237294" evidence="1">
    <location>
        <begin position="19"/>
        <end position="121"/>
    </location>
</feature>
<dbReference type="GO" id="GO:0005576">
    <property type="term" value="C:extracellular region"/>
    <property type="evidence" value="ECO:0007669"/>
    <property type="project" value="InterPro"/>
</dbReference>
<accession>A0A1G4MA35</accession>
<feature type="domain" description="Mating factor alpha precursor N-terminal" evidence="2">
    <location>
        <begin position="1"/>
        <end position="86"/>
    </location>
</feature>
<dbReference type="AlphaFoldDB" id="A0A1G4MA35"/>
<evidence type="ECO:0000313" key="3">
    <source>
        <dbReference type="EMBL" id="SCW00568.1"/>
    </source>
</evidence>
<evidence type="ECO:0000259" key="2">
    <source>
        <dbReference type="Pfam" id="PF05436"/>
    </source>
</evidence>
<keyword evidence="1" id="KW-0732">Signal</keyword>
<keyword evidence="4" id="KW-1185">Reference proteome</keyword>
<gene>
    <name evidence="3" type="ORF">LAFE_0C07074G</name>
</gene>
<dbReference type="GO" id="GO:0000772">
    <property type="term" value="F:mating pheromone activity"/>
    <property type="evidence" value="ECO:0007669"/>
    <property type="project" value="InterPro"/>
</dbReference>
<organism evidence="3 4">
    <name type="scientific">Lachancea fermentati</name>
    <name type="common">Zygosaccharomyces fermentati</name>
    <dbReference type="NCBI Taxonomy" id="4955"/>
    <lineage>
        <taxon>Eukaryota</taxon>
        <taxon>Fungi</taxon>
        <taxon>Dikarya</taxon>
        <taxon>Ascomycota</taxon>
        <taxon>Saccharomycotina</taxon>
        <taxon>Saccharomycetes</taxon>
        <taxon>Saccharomycetales</taxon>
        <taxon>Saccharomycetaceae</taxon>
        <taxon>Lachancea</taxon>
    </lineage>
</organism>
<dbReference type="Proteomes" id="UP000190831">
    <property type="component" value="Chromosome C"/>
</dbReference>
<evidence type="ECO:0000256" key="1">
    <source>
        <dbReference type="SAM" id="SignalP"/>
    </source>
</evidence>
<dbReference type="Pfam" id="PF05436">
    <property type="entry name" value="MF_alpha_N"/>
    <property type="match status" value="1"/>
</dbReference>
<sequence>MRLSSLVTATVFFSTALCLPVRSTNPLPSGTSVPDEAILAFIDLTEDDDVAVVRASNDTNSGLLLVNTTLLAAMEHDHEAQAHKRDAEPWHWLRLSSGQPLYKRAAAPWHWLRLGKGQPLY</sequence>